<gene>
    <name evidence="1" type="ORF">RP75_15525</name>
</gene>
<proteinExistence type="predicted"/>
<comment type="caution">
    <text evidence="1">The sequence shown here is derived from an EMBL/GenBank/DDBJ whole genome shotgun (WGS) entry which is preliminary data.</text>
</comment>
<sequence>MTQWNKFIVTIELVSGTRDKILARAPKVQLVTRAENGCHEQAYAERLLKDHTQLFLEFYEPFHRSFTFETITAGT</sequence>
<evidence type="ECO:0000313" key="2">
    <source>
        <dbReference type="Proteomes" id="UP000032564"/>
    </source>
</evidence>
<keyword evidence="2" id="KW-1185">Reference proteome</keyword>
<organism evidence="1 2">
    <name type="scientific">Agrobacterium arsenijevicii</name>
    <dbReference type="NCBI Taxonomy" id="1585697"/>
    <lineage>
        <taxon>Bacteria</taxon>
        <taxon>Pseudomonadati</taxon>
        <taxon>Pseudomonadota</taxon>
        <taxon>Alphaproteobacteria</taxon>
        <taxon>Hyphomicrobiales</taxon>
        <taxon>Rhizobiaceae</taxon>
        <taxon>Rhizobium/Agrobacterium group</taxon>
        <taxon>Agrobacterium</taxon>
    </lineage>
</organism>
<accession>A0ABR5D640</accession>
<evidence type="ECO:0000313" key="1">
    <source>
        <dbReference type="EMBL" id="KJF72535.1"/>
    </source>
</evidence>
<name>A0ABR5D640_9HYPH</name>
<dbReference type="EMBL" id="JWIT01000009">
    <property type="protein sequence ID" value="KJF72535.1"/>
    <property type="molecule type" value="Genomic_DNA"/>
</dbReference>
<reference evidence="1 2" key="1">
    <citation type="submission" date="2014-12" db="EMBL/GenBank/DDBJ databases">
        <authorList>
            <person name="Kuzmanovic N."/>
            <person name="Pulawska J."/>
            <person name="Obradovic A."/>
        </authorList>
    </citation>
    <scope>NUCLEOTIDE SEQUENCE [LARGE SCALE GENOMIC DNA]</scope>
    <source>
        <strain evidence="1 2">KFB 330</strain>
    </source>
</reference>
<protein>
    <submittedName>
        <fullName evidence="1">Uncharacterized protein</fullName>
    </submittedName>
</protein>
<dbReference type="Proteomes" id="UP000032564">
    <property type="component" value="Unassembled WGS sequence"/>
</dbReference>